<reference evidence="2 3" key="1">
    <citation type="journal article" date="2021" name="Sci. Rep.">
        <title>Genome sequencing of the multicellular alga Astrephomene provides insights into convergent evolution of germ-soma differentiation.</title>
        <authorList>
            <person name="Yamashita S."/>
            <person name="Yamamoto K."/>
            <person name="Matsuzaki R."/>
            <person name="Suzuki S."/>
            <person name="Yamaguchi H."/>
            <person name="Hirooka S."/>
            <person name="Minakuchi Y."/>
            <person name="Miyagishima S."/>
            <person name="Kawachi M."/>
            <person name="Toyoda A."/>
            <person name="Nozaki H."/>
        </authorList>
    </citation>
    <scope>NUCLEOTIDE SEQUENCE [LARGE SCALE GENOMIC DNA]</scope>
    <source>
        <strain evidence="2 3">NIES-4017</strain>
    </source>
</reference>
<dbReference type="AlphaFoldDB" id="A0AAD3E0K5"/>
<organism evidence="2 3">
    <name type="scientific">Astrephomene gubernaculifera</name>
    <dbReference type="NCBI Taxonomy" id="47775"/>
    <lineage>
        <taxon>Eukaryota</taxon>
        <taxon>Viridiplantae</taxon>
        <taxon>Chlorophyta</taxon>
        <taxon>core chlorophytes</taxon>
        <taxon>Chlorophyceae</taxon>
        <taxon>CS clade</taxon>
        <taxon>Chlamydomonadales</taxon>
        <taxon>Astrephomenaceae</taxon>
        <taxon>Astrephomene</taxon>
    </lineage>
</organism>
<comment type="caution">
    <text evidence="2">The sequence shown here is derived from an EMBL/GenBank/DDBJ whole genome shotgun (WGS) entry which is preliminary data.</text>
</comment>
<feature type="region of interest" description="Disordered" evidence="1">
    <location>
        <begin position="140"/>
        <end position="162"/>
    </location>
</feature>
<name>A0AAD3E0K5_9CHLO</name>
<feature type="compositionally biased region" description="Low complexity" evidence="1">
    <location>
        <begin position="140"/>
        <end position="156"/>
    </location>
</feature>
<evidence type="ECO:0000313" key="3">
    <source>
        <dbReference type="Proteomes" id="UP001054857"/>
    </source>
</evidence>
<keyword evidence="3" id="KW-1185">Reference proteome</keyword>
<protein>
    <submittedName>
        <fullName evidence="2">Uncharacterized protein</fullName>
    </submittedName>
</protein>
<proteinExistence type="predicted"/>
<sequence length="241" mass="25596">GSRAPMGARRGATPEPGELKWAALVVRRLERRPSGMATYGELRRSGIGIPRRYLSSDEPRDLIRFLKRFKNLRYGKLRVSNSDRVPIYLPGFERAVDAAKAAATDATAAGTDTASAGAEAAAVAAAAAAATAPAAADNARPAAPTANVSNNDANNNGGVGGVGGGSGGWELEDRVLSYKRALYDYLASHPEGVTMSQLATSQFRVPPFVRGSMGAGAWLNSDKRHWLFRKNALYARRNARP</sequence>
<dbReference type="EMBL" id="BMAR01000040">
    <property type="protein sequence ID" value="GFR50672.1"/>
    <property type="molecule type" value="Genomic_DNA"/>
</dbReference>
<dbReference type="Proteomes" id="UP001054857">
    <property type="component" value="Unassembled WGS sequence"/>
</dbReference>
<feature type="non-terminal residue" evidence="2">
    <location>
        <position position="241"/>
    </location>
</feature>
<evidence type="ECO:0000256" key="1">
    <source>
        <dbReference type="SAM" id="MobiDB-lite"/>
    </source>
</evidence>
<evidence type="ECO:0000313" key="2">
    <source>
        <dbReference type="EMBL" id="GFR50672.1"/>
    </source>
</evidence>
<gene>
    <name evidence="2" type="ORF">Agub_g12924</name>
</gene>
<accession>A0AAD3E0K5</accession>